<organism evidence="2 3">
    <name type="scientific">Lysinibacillus parviboronicapiens</name>
    <dbReference type="NCBI Taxonomy" id="436516"/>
    <lineage>
        <taxon>Bacteria</taxon>
        <taxon>Bacillati</taxon>
        <taxon>Bacillota</taxon>
        <taxon>Bacilli</taxon>
        <taxon>Bacillales</taxon>
        <taxon>Bacillaceae</taxon>
        <taxon>Lysinibacillus</taxon>
    </lineage>
</organism>
<sequence>MYERLIVGQRNVKPYLVSDKDIARLREKFNGKEKKIRAVVLLAQNSGYIKMEEVAYLCKITRMTLYRWRTQDKTFQKECDRLLDKAFKHTRNEYNRITRRRVFSLAELCGGWYGYRNLEDIIYDLPLL</sequence>
<dbReference type="SUPFAM" id="SSF46689">
    <property type="entry name" value="Homeodomain-like"/>
    <property type="match status" value="1"/>
</dbReference>
<comment type="caution">
    <text evidence="2">The sequence shown here is derived from an EMBL/GenBank/DDBJ whole genome shotgun (WGS) entry which is preliminary data.</text>
</comment>
<evidence type="ECO:0000313" key="3">
    <source>
        <dbReference type="Proteomes" id="UP001549363"/>
    </source>
</evidence>
<gene>
    <name evidence="2" type="ORF">ABIA69_002718</name>
</gene>
<dbReference type="InterPro" id="IPR024978">
    <property type="entry name" value="Homeodomain_phBC6A51-type"/>
</dbReference>
<reference evidence="2 3" key="1">
    <citation type="submission" date="2024-06" db="EMBL/GenBank/DDBJ databases">
        <title>Sorghum-associated microbial communities from plants grown in Nebraska, USA.</title>
        <authorList>
            <person name="Schachtman D."/>
        </authorList>
    </citation>
    <scope>NUCLEOTIDE SEQUENCE [LARGE SCALE GENOMIC DNA]</scope>
    <source>
        <strain evidence="2 3">736</strain>
    </source>
</reference>
<dbReference type="RefSeq" id="WP_354472077.1">
    <property type="nucleotide sequence ID" value="NZ_JBEPSB010000012.1"/>
</dbReference>
<name>A0ABV2PKT5_9BACI</name>
<dbReference type="Proteomes" id="UP001549363">
    <property type="component" value="Unassembled WGS sequence"/>
</dbReference>
<evidence type="ECO:0000259" key="1">
    <source>
        <dbReference type="Pfam" id="PF13022"/>
    </source>
</evidence>
<accession>A0ABV2PKT5</accession>
<feature type="domain" description="Homeodomain phBC6A51-type" evidence="1">
    <location>
        <begin position="30"/>
        <end position="96"/>
    </location>
</feature>
<dbReference type="Pfam" id="PF13022">
    <property type="entry name" value="HTH_Tnp_1_2"/>
    <property type="match status" value="1"/>
</dbReference>
<protein>
    <recommendedName>
        <fullName evidence="1">Homeodomain phBC6A51-type domain-containing protein</fullName>
    </recommendedName>
</protein>
<evidence type="ECO:0000313" key="2">
    <source>
        <dbReference type="EMBL" id="MET4561550.1"/>
    </source>
</evidence>
<dbReference type="Gene3D" id="1.10.10.60">
    <property type="entry name" value="Homeodomain-like"/>
    <property type="match status" value="1"/>
</dbReference>
<proteinExistence type="predicted"/>
<dbReference type="InterPro" id="IPR009057">
    <property type="entry name" value="Homeodomain-like_sf"/>
</dbReference>
<keyword evidence="3" id="KW-1185">Reference proteome</keyword>
<dbReference type="EMBL" id="JBEPSB010000012">
    <property type="protein sequence ID" value="MET4561550.1"/>
    <property type="molecule type" value="Genomic_DNA"/>
</dbReference>